<organism evidence="1">
    <name type="scientific">Rhizophora mucronata</name>
    <name type="common">Asiatic mangrove</name>
    <dbReference type="NCBI Taxonomy" id="61149"/>
    <lineage>
        <taxon>Eukaryota</taxon>
        <taxon>Viridiplantae</taxon>
        <taxon>Streptophyta</taxon>
        <taxon>Embryophyta</taxon>
        <taxon>Tracheophyta</taxon>
        <taxon>Spermatophyta</taxon>
        <taxon>Magnoliopsida</taxon>
        <taxon>eudicotyledons</taxon>
        <taxon>Gunneridae</taxon>
        <taxon>Pentapetalae</taxon>
        <taxon>rosids</taxon>
        <taxon>fabids</taxon>
        <taxon>Malpighiales</taxon>
        <taxon>Rhizophoraceae</taxon>
        <taxon>Rhizophora</taxon>
    </lineage>
</organism>
<proteinExistence type="predicted"/>
<dbReference type="AlphaFoldDB" id="A0A2P2QTY7"/>
<reference evidence="1" key="1">
    <citation type="submission" date="2018-02" db="EMBL/GenBank/DDBJ databases">
        <title>Rhizophora mucronata_Transcriptome.</title>
        <authorList>
            <person name="Meera S.P."/>
            <person name="Sreeshan A."/>
            <person name="Augustine A."/>
        </authorList>
    </citation>
    <scope>NUCLEOTIDE SEQUENCE</scope>
    <source>
        <tissue evidence="1">Leaf</tissue>
    </source>
</reference>
<dbReference type="EMBL" id="GGEC01089972">
    <property type="protein sequence ID" value="MBX70456.1"/>
    <property type="molecule type" value="Transcribed_RNA"/>
</dbReference>
<evidence type="ECO:0000313" key="1">
    <source>
        <dbReference type="EMBL" id="MBX70456.1"/>
    </source>
</evidence>
<name>A0A2P2QTY7_RHIMU</name>
<protein>
    <submittedName>
        <fullName evidence="1">Uncharacterized protein</fullName>
    </submittedName>
</protein>
<sequence>MFRPFPSVEGMEKCSEKSGFLFIE</sequence>
<accession>A0A2P2QTY7</accession>